<reference evidence="10 11" key="1">
    <citation type="submission" date="2018-11" db="EMBL/GenBank/DDBJ databases">
        <title>Flavobacterium sp. nov., YIM 102701-2 draft genome.</title>
        <authorList>
            <person name="Li G."/>
            <person name="Jiang Y."/>
        </authorList>
    </citation>
    <scope>NUCLEOTIDE SEQUENCE [LARGE SCALE GENOMIC DNA]</scope>
    <source>
        <strain evidence="10 11">YIM 102701-2</strain>
    </source>
</reference>
<evidence type="ECO:0000256" key="1">
    <source>
        <dbReference type="ARBA" id="ARBA00004651"/>
    </source>
</evidence>
<feature type="transmembrane region" description="Helical" evidence="8">
    <location>
        <begin position="6"/>
        <end position="24"/>
    </location>
</feature>
<dbReference type="InterPro" id="IPR050586">
    <property type="entry name" value="CPA3_Na-H_Antiporter_D"/>
</dbReference>
<feature type="transmembrane region" description="Helical" evidence="8">
    <location>
        <begin position="369"/>
        <end position="390"/>
    </location>
</feature>
<keyword evidence="3" id="KW-1003">Cell membrane</keyword>
<feature type="transmembrane region" description="Helical" evidence="8">
    <location>
        <begin position="163"/>
        <end position="184"/>
    </location>
</feature>
<feature type="transmembrane region" description="Helical" evidence="8">
    <location>
        <begin position="325"/>
        <end position="348"/>
    </location>
</feature>
<feature type="transmembrane region" description="Helical" evidence="8">
    <location>
        <begin position="405"/>
        <end position="427"/>
    </location>
</feature>
<sequence>MTTNFILAPIIVHFITAIILLCFWKKVLAQKIISVIGNSIAFILCVKLFELTLTNDYLVLQTGNWKAPFGITFISDTLSAIMVLLTGIVSLAVGIYSTSALNVSRIRFGYFFTFHLLIMGLLGAFLTGDIFNLYVWFEVVIISSFILMTVGGKKMQMEGAIKYVTMNILASSIFLTAIGILYGITGSLNIADIALKIQEVENKGLVTVTSLLFFVGFGIKSAIFPLYFWLPSSYHTTPSAIAAIFGGLLTKMGVYAMIRVFTIIFVPDNFTTILFIVIAVLTMLTGALGTLNKKNIRRILSYLIVCHIGYLIAGVGLYTELAFTAIIFYLIHDVIVKSNMFMITGVIVKIRESVDMTRLGSLLKDYPKFSMLAALVFLSLVGIPPLSGFWPKILLLKESFVQGNYVLLLTLILASFVTLFVIIRMWIEIFWKESPKPLTEEMDHFAPMPKSGKFALIAPIVFLTVVSLFIGFGANSIFKISEKAAYELKHKEIYIDAVMKTNT</sequence>
<proteinExistence type="inferred from homology"/>
<comment type="caution">
    <text evidence="10">The sequence shown here is derived from an EMBL/GenBank/DDBJ whole genome shotgun (WGS) entry which is preliminary data.</text>
</comment>
<feature type="transmembrane region" description="Helical" evidence="8">
    <location>
        <begin position="204"/>
        <end position="230"/>
    </location>
</feature>
<organism evidence="10 11">
    <name type="scientific">Paenimyroides tangerinum</name>
    <dbReference type="NCBI Taxonomy" id="2488728"/>
    <lineage>
        <taxon>Bacteria</taxon>
        <taxon>Pseudomonadati</taxon>
        <taxon>Bacteroidota</taxon>
        <taxon>Flavobacteriia</taxon>
        <taxon>Flavobacteriales</taxon>
        <taxon>Flavobacteriaceae</taxon>
        <taxon>Paenimyroides</taxon>
    </lineage>
</organism>
<evidence type="ECO:0000256" key="2">
    <source>
        <dbReference type="ARBA" id="ARBA00005346"/>
    </source>
</evidence>
<evidence type="ECO:0000256" key="5">
    <source>
        <dbReference type="ARBA" id="ARBA00022989"/>
    </source>
</evidence>
<feature type="transmembrane region" description="Helical" evidence="8">
    <location>
        <begin position="69"/>
        <end position="96"/>
    </location>
</feature>
<dbReference type="Pfam" id="PF00361">
    <property type="entry name" value="Proton_antipo_M"/>
    <property type="match status" value="1"/>
</dbReference>
<keyword evidence="11" id="KW-1185">Reference proteome</keyword>
<dbReference type="Proteomes" id="UP000275719">
    <property type="component" value="Unassembled WGS sequence"/>
</dbReference>
<gene>
    <name evidence="10" type="ORF">EG240_09725</name>
</gene>
<evidence type="ECO:0000259" key="9">
    <source>
        <dbReference type="Pfam" id="PF00361"/>
    </source>
</evidence>
<evidence type="ECO:0000313" key="11">
    <source>
        <dbReference type="Proteomes" id="UP000275719"/>
    </source>
</evidence>
<keyword evidence="6 8" id="KW-0472">Membrane</keyword>
<evidence type="ECO:0000313" key="10">
    <source>
        <dbReference type="EMBL" id="RRJ90139.1"/>
    </source>
</evidence>
<dbReference type="GO" id="GO:0042773">
    <property type="term" value="P:ATP synthesis coupled electron transport"/>
    <property type="evidence" value="ECO:0007669"/>
    <property type="project" value="InterPro"/>
</dbReference>
<comment type="subcellular location">
    <subcellularLocation>
        <location evidence="1">Cell membrane</location>
        <topology evidence="1">Multi-pass membrane protein</topology>
    </subcellularLocation>
    <subcellularLocation>
        <location evidence="7">Membrane</location>
        <topology evidence="7">Multi-pass membrane protein</topology>
    </subcellularLocation>
</comment>
<dbReference type="OrthoDB" id="9807568at2"/>
<evidence type="ECO:0000256" key="7">
    <source>
        <dbReference type="RuleBase" id="RU000320"/>
    </source>
</evidence>
<protein>
    <submittedName>
        <fullName evidence="10">Na+/H+ antiporter subunit D</fullName>
    </submittedName>
</protein>
<evidence type="ECO:0000256" key="8">
    <source>
        <dbReference type="SAM" id="Phobius"/>
    </source>
</evidence>
<dbReference type="PANTHER" id="PTHR42703:SF1">
    <property type="entry name" value="NA(+)_H(+) ANTIPORTER SUBUNIT D1"/>
    <property type="match status" value="1"/>
</dbReference>
<dbReference type="InterPro" id="IPR001750">
    <property type="entry name" value="ND/Mrp_TM"/>
</dbReference>
<dbReference type="RefSeq" id="WP_125019206.1">
    <property type="nucleotide sequence ID" value="NZ_RQVQ01000019.1"/>
</dbReference>
<evidence type="ECO:0000256" key="6">
    <source>
        <dbReference type="ARBA" id="ARBA00023136"/>
    </source>
</evidence>
<keyword evidence="5 8" id="KW-1133">Transmembrane helix</keyword>
<dbReference type="GO" id="GO:0005886">
    <property type="term" value="C:plasma membrane"/>
    <property type="evidence" value="ECO:0007669"/>
    <property type="project" value="UniProtKB-SubCell"/>
</dbReference>
<dbReference type="InterPro" id="IPR003918">
    <property type="entry name" value="NADH_UbQ_OxRdtase"/>
</dbReference>
<dbReference type="AlphaFoldDB" id="A0A3P3W943"/>
<dbReference type="EMBL" id="RQVQ01000019">
    <property type="protein sequence ID" value="RRJ90139.1"/>
    <property type="molecule type" value="Genomic_DNA"/>
</dbReference>
<keyword evidence="4 7" id="KW-0812">Transmembrane</keyword>
<evidence type="ECO:0000256" key="3">
    <source>
        <dbReference type="ARBA" id="ARBA00022475"/>
    </source>
</evidence>
<accession>A0A3P3W943</accession>
<feature type="transmembrane region" description="Helical" evidence="8">
    <location>
        <begin position="108"/>
        <end position="127"/>
    </location>
</feature>
<feature type="transmembrane region" description="Helical" evidence="8">
    <location>
        <begin position="31"/>
        <end position="49"/>
    </location>
</feature>
<feature type="transmembrane region" description="Helical" evidence="8">
    <location>
        <begin position="242"/>
        <end position="266"/>
    </location>
</feature>
<comment type="similarity">
    <text evidence="2">Belongs to the CPA3 antiporters (TC 2.A.63) subunit D family.</text>
</comment>
<feature type="transmembrane region" description="Helical" evidence="8">
    <location>
        <begin position="454"/>
        <end position="474"/>
    </location>
</feature>
<dbReference type="PRINTS" id="PR01437">
    <property type="entry name" value="NUOXDRDTASE4"/>
</dbReference>
<feature type="transmembrane region" description="Helical" evidence="8">
    <location>
        <begin position="133"/>
        <end position="151"/>
    </location>
</feature>
<feature type="transmembrane region" description="Helical" evidence="8">
    <location>
        <begin position="272"/>
        <end position="292"/>
    </location>
</feature>
<evidence type="ECO:0000256" key="4">
    <source>
        <dbReference type="ARBA" id="ARBA00022692"/>
    </source>
</evidence>
<feature type="domain" description="NADH:quinone oxidoreductase/Mrp antiporter transmembrane" evidence="9">
    <location>
        <begin position="129"/>
        <end position="417"/>
    </location>
</feature>
<dbReference type="GO" id="GO:0008137">
    <property type="term" value="F:NADH dehydrogenase (ubiquinone) activity"/>
    <property type="evidence" value="ECO:0007669"/>
    <property type="project" value="InterPro"/>
</dbReference>
<feature type="transmembrane region" description="Helical" evidence="8">
    <location>
        <begin position="299"/>
        <end position="319"/>
    </location>
</feature>
<dbReference type="PANTHER" id="PTHR42703">
    <property type="entry name" value="NADH DEHYDROGENASE"/>
    <property type="match status" value="1"/>
</dbReference>
<name>A0A3P3W943_9FLAO</name>